<dbReference type="InterPro" id="IPR016195">
    <property type="entry name" value="Pol/histidinol_Pase-like"/>
</dbReference>
<gene>
    <name evidence="2" type="ORF">SAMN04487943_101629</name>
</gene>
<proteinExistence type="predicted"/>
<reference evidence="3" key="1">
    <citation type="submission" date="2016-10" db="EMBL/GenBank/DDBJ databases">
        <authorList>
            <person name="Varghese N."/>
            <person name="Submissions S."/>
        </authorList>
    </citation>
    <scope>NUCLEOTIDE SEQUENCE [LARGE SCALE GENOMIC DNA]</scope>
    <source>
        <strain evidence="3">CGMCC 1.4250</strain>
    </source>
</reference>
<keyword evidence="1" id="KW-0732">Signal</keyword>
<keyword evidence="3" id="KW-1185">Reference proteome</keyword>
<sequence length="555" mass="62961">MKNKLKSLICGSLAVITLSQSIMAVSAEPNKHKRDDGRWMTGEYHVHTVQSNDASESFMNLENVLNAAFRENLDQLPPGSVASLTYGDPFDFLVLTDHLRNSPRDPDGNDKSTARWEAIQDQQAKIDELKASGKYAGKLIYPGFEWDMMGLDHASVAIMDSKSDSVPIDAIHEFEWKYSYDTSADRFHANETELWGARPTKDELKPNKEKTFEAIQWLKDNYPDSFALPNHPSRHNGGDGEVTIEDLRKMNDIAPNIAFGMEGMPGNQMAASHNRAEMSDIYGGVDAMVAQVGGVWDALLGEGRHFWNFSNSDFHFKVSSNRQYSSGYWPSEYSRNYTWVEGDDFKDVVEGMRSGKSFSVYGDLINALDFTVKSKNKKAEMGEHLQADDGKKTTISIRFKSPEYNNYVPISDHETSVTNKVKVDHIDLISGEVTGKIDESQYASNKTNDTTKVVKRFTKDDWGKPDKNGYYTITYKVKADKDRYYRLRGTNLGTDVEGYTSNGEPLKDQSFDYEGTQTPEQHEERFNNINDRNYTSMWFYSNPIFVDVVEKKNAH</sequence>
<accession>A0A1I4HU66</accession>
<dbReference type="Gene3D" id="3.20.20.140">
    <property type="entry name" value="Metal-dependent hydrolases"/>
    <property type="match status" value="1"/>
</dbReference>
<feature type="signal peptide" evidence="1">
    <location>
        <begin position="1"/>
        <end position="27"/>
    </location>
</feature>
<name>A0A1I4HU66_9BACI</name>
<dbReference type="AlphaFoldDB" id="A0A1I4HU66"/>
<evidence type="ECO:0000256" key="1">
    <source>
        <dbReference type="SAM" id="SignalP"/>
    </source>
</evidence>
<organism evidence="2 3">
    <name type="scientific">Gracilibacillus orientalis</name>
    <dbReference type="NCBI Taxonomy" id="334253"/>
    <lineage>
        <taxon>Bacteria</taxon>
        <taxon>Bacillati</taxon>
        <taxon>Bacillota</taxon>
        <taxon>Bacilli</taxon>
        <taxon>Bacillales</taxon>
        <taxon>Bacillaceae</taxon>
        <taxon>Gracilibacillus</taxon>
    </lineage>
</organism>
<evidence type="ECO:0008006" key="4">
    <source>
        <dbReference type="Google" id="ProtNLM"/>
    </source>
</evidence>
<feature type="chain" id="PRO_5011544073" description="S-layer homology domain-containing protein" evidence="1">
    <location>
        <begin position="28"/>
        <end position="555"/>
    </location>
</feature>
<dbReference type="Proteomes" id="UP000198565">
    <property type="component" value="Unassembled WGS sequence"/>
</dbReference>
<dbReference type="OrthoDB" id="9997at2"/>
<protein>
    <recommendedName>
        <fullName evidence="4">S-layer homology domain-containing protein</fullName>
    </recommendedName>
</protein>
<evidence type="ECO:0000313" key="2">
    <source>
        <dbReference type="EMBL" id="SFL45330.1"/>
    </source>
</evidence>
<dbReference type="SUPFAM" id="SSF89550">
    <property type="entry name" value="PHP domain-like"/>
    <property type="match status" value="1"/>
</dbReference>
<evidence type="ECO:0000313" key="3">
    <source>
        <dbReference type="Proteomes" id="UP000198565"/>
    </source>
</evidence>
<dbReference type="STRING" id="334253.SAMN04487943_101629"/>
<dbReference type="EMBL" id="FOTR01000001">
    <property type="protein sequence ID" value="SFL45330.1"/>
    <property type="molecule type" value="Genomic_DNA"/>
</dbReference>